<protein>
    <recommendedName>
        <fullName evidence="4">DUF3068 domain-containing protein</fullName>
    </recommendedName>
</protein>
<feature type="region of interest" description="Disordered" evidence="1">
    <location>
        <begin position="377"/>
        <end position="510"/>
    </location>
</feature>
<dbReference type="RefSeq" id="WP_420041328.1">
    <property type="nucleotide sequence ID" value="NZ_CP128986.1"/>
</dbReference>
<feature type="compositionally biased region" description="Basic and acidic residues" evidence="1">
    <location>
        <begin position="446"/>
        <end position="456"/>
    </location>
</feature>
<reference evidence="3" key="1">
    <citation type="submission" date="2023-06" db="EMBL/GenBank/DDBJ databases">
        <title>Gordonia sp. nov. and Pseudochrobactrum sp. nov., two species isolated from the burying beetle Nicrophorus vespilloides.</title>
        <authorList>
            <person name="Poehlein A."/>
            <person name="Guzman J."/>
            <person name="Daniel R."/>
            <person name="Vilcinskas A."/>
        </authorList>
    </citation>
    <scope>NUCLEOTIDE SEQUENCE</scope>
    <source>
        <strain evidence="3">MP11Mi</strain>
    </source>
</reference>
<keyword evidence="2" id="KW-1133">Transmembrane helix</keyword>
<feature type="compositionally biased region" description="Basic and acidic residues" evidence="1">
    <location>
        <begin position="501"/>
        <end position="510"/>
    </location>
</feature>
<gene>
    <name evidence="3" type="ORF">MP11Mi_11500</name>
</gene>
<feature type="transmembrane region" description="Helical" evidence="2">
    <location>
        <begin position="352"/>
        <end position="373"/>
    </location>
</feature>
<accession>A0AA97GTH4</accession>
<dbReference type="InterPro" id="IPR021424">
    <property type="entry name" value="PorA"/>
</dbReference>
<proteinExistence type="predicted"/>
<name>A0AA97GTH4_9ACTN</name>
<keyword evidence="2" id="KW-0472">Membrane</keyword>
<evidence type="ECO:0000256" key="2">
    <source>
        <dbReference type="SAM" id="Phobius"/>
    </source>
</evidence>
<evidence type="ECO:0000256" key="1">
    <source>
        <dbReference type="SAM" id="MobiDB-lite"/>
    </source>
</evidence>
<dbReference type="AlphaFoldDB" id="A0AA97GTH4"/>
<keyword evidence="2" id="KW-0812">Transmembrane</keyword>
<sequence>MKRVLLALMAFLGVACIAAAIALPTYLVPKLKVVPLDLDITSVSETVAPEGETGDRLPARIFDRCSVSERRAAVFDAHLTQQRRSVIVDPSDENQATLQSAQTVRVDRVRDADGKERDLTMSTDGKLPCDDALLTATVDRVSVDRKTSVPNGNVSSLQLEAVPEGGNVDDASVKLENRKGFQYKFGFDVGKRDYYYYDTNSRQDSIAKFADERRIDGVDTYHFVADVPEKDLSDLPDASGEAALGTILNMPARWWGISGKGVKSRDLVEMHRYAKATRHVYVEPTTGTIIYGYEDQHQYFKSPDQSEDAPKAVRDFQMDALKATFKWSDETVAQQADRAKHYLTLLNWGGKYVPIGLGVLGVLLLVGWAILVWRRRGTKSGDDPDDPQSPDETPGEGPGDGPDDGYPSNPTGGAPAYAYADEPTATTVIPAVSPTDDTTVIPTQDDPYRDPYRQDHPYQPPADESATATWSQPDDHVASSPADETDTGSFRPITDPTRPMPDYERYRRPE</sequence>
<dbReference type="PROSITE" id="PS51257">
    <property type="entry name" value="PROKAR_LIPOPROTEIN"/>
    <property type="match status" value="1"/>
</dbReference>
<dbReference type="Pfam" id="PF11271">
    <property type="entry name" value="PorA"/>
    <property type="match status" value="1"/>
</dbReference>
<evidence type="ECO:0008006" key="4">
    <source>
        <dbReference type="Google" id="ProtNLM"/>
    </source>
</evidence>
<evidence type="ECO:0000313" key="3">
    <source>
        <dbReference type="EMBL" id="WOC12068.1"/>
    </source>
</evidence>
<dbReference type="EMBL" id="CP128986">
    <property type="protein sequence ID" value="WOC12068.1"/>
    <property type="molecule type" value="Genomic_DNA"/>
</dbReference>
<organism evidence="3">
    <name type="scientific">Gordonia sp. MP11Mi</name>
    <dbReference type="NCBI Taxonomy" id="3022769"/>
    <lineage>
        <taxon>Bacteria</taxon>
        <taxon>Bacillati</taxon>
        <taxon>Actinomycetota</taxon>
        <taxon>Actinomycetes</taxon>
        <taxon>Mycobacteriales</taxon>
        <taxon>Gordoniaceae</taxon>
        <taxon>Gordonia</taxon>
    </lineage>
</organism>